<dbReference type="Pfam" id="PF18998">
    <property type="entry name" value="Flg_new_2"/>
    <property type="match status" value="1"/>
</dbReference>
<dbReference type="RefSeq" id="WP_146851468.1">
    <property type="nucleotide sequence ID" value="NZ_BKAG01000022.1"/>
</dbReference>
<keyword evidence="3" id="KW-1185">Reference proteome</keyword>
<dbReference type="Gene3D" id="2.60.40.2030">
    <property type="match status" value="1"/>
</dbReference>
<dbReference type="Proteomes" id="UP000321577">
    <property type="component" value="Unassembled WGS sequence"/>
</dbReference>
<dbReference type="Gene3D" id="2.60.40.10">
    <property type="entry name" value="Immunoglobulins"/>
    <property type="match status" value="1"/>
</dbReference>
<name>A0A512MAZ5_9BACT</name>
<accession>A0A512MAZ5</accession>
<organism evidence="2 3">
    <name type="scientific">Brevifollis gellanilyticus</name>
    <dbReference type="NCBI Taxonomy" id="748831"/>
    <lineage>
        <taxon>Bacteria</taxon>
        <taxon>Pseudomonadati</taxon>
        <taxon>Verrucomicrobiota</taxon>
        <taxon>Verrucomicrobiia</taxon>
        <taxon>Verrucomicrobiales</taxon>
        <taxon>Verrucomicrobiaceae</taxon>
    </lineage>
</organism>
<dbReference type="AlphaFoldDB" id="A0A512MAZ5"/>
<dbReference type="InterPro" id="IPR044060">
    <property type="entry name" value="Bacterial_rp_domain"/>
</dbReference>
<reference evidence="2 3" key="1">
    <citation type="submission" date="2019-07" db="EMBL/GenBank/DDBJ databases">
        <title>Whole genome shotgun sequence of Brevifollis gellanilyticus NBRC 108608.</title>
        <authorList>
            <person name="Hosoyama A."/>
            <person name="Uohara A."/>
            <person name="Ohji S."/>
            <person name="Ichikawa N."/>
        </authorList>
    </citation>
    <scope>NUCLEOTIDE SEQUENCE [LARGE SCALE GENOMIC DNA]</scope>
    <source>
        <strain evidence="2 3">NBRC 108608</strain>
    </source>
</reference>
<proteinExistence type="predicted"/>
<evidence type="ECO:0000313" key="3">
    <source>
        <dbReference type="Proteomes" id="UP000321577"/>
    </source>
</evidence>
<dbReference type="OrthoDB" id="203439at2"/>
<protein>
    <recommendedName>
        <fullName evidence="1">Bacterial repeat domain-containing protein</fullName>
    </recommendedName>
</protein>
<feature type="domain" description="Bacterial repeat" evidence="1">
    <location>
        <begin position="296"/>
        <end position="356"/>
    </location>
</feature>
<dbReference type="InterPro" id="IPR038081">
    <property type="entry name" value="CalX-like_sf"/>
</dbReference>
<dbReference type="InterPro" id="IPR013783">
    <property type="entry name" value="Ig-like_fold"/>
</dbReference>
<evidence type="ECO:0000259" key="1">
    <source>
        <dbReference type="Pfam" id="PF18998"/>
    </source>
</evidence>
<sequence>MRIHSNALPYADYPTLPVPNASFLLSGTCKLSSISLDAAAYEAAATDKQRVVTLTRSPADVAATVRLDTNDGPAQGLPLFTPALAGVDYTDLTGATSLVSFAAGEAQKTVTLLLRAPTSRAGLNRQMTLTLSEPGASAELGSISTATLRIMAADSTKPTVAITTPAAAGKVRVAADEVTVTGKVGDAKGISRVEMSLNGSEPVPVTLGSWTTPTAIPFSFAITPVNGPNELIVTAWDPRGNSTSLKRSFTFLRLRTLAVRVYDSYTQEPSAFMTLKLATTPSGLAQPWQPATTVEPGMIERKAVIAPGAQVTLTANAPKGHVFSNWDYFAPLSEFDSRLGNQVTFTMPDADTTLLAIQMLREQSFLPTTTVSLHCLLDSSFPGTPALKGYLTGTLSPTGTFSGKFQVQGKSQPVTAVCYDNGPAVFTVAGKKTDALPVPGGKLRLDPGGATYTRDDDGSYSSGFTQLAPFTTANKVPAAWLNSATQGFYTLRLDPQSELTPSAYPRGYGYATAKLTSTGQISITGALPDGTTITCSSVLLDDGTAPVYQPLLTPGGTTKDGLLFGRLQFTQNAETPHITASLKWFRPAAVSPKVLLYAAGWPAGITLDTNGTLYDSKLAVESMLGLTAPGNGLGNASLRLSGGNLVSGITKENFSIVKSAVVKIAPADGSFTLTFTPATGLFSGTFTLDWSNPSSAKPAFKGVILQGTALRGGYGFFLNNAKNEPAPESGVVLLGGTL</sequence>
<evidence type="ECO:0000313" key="2">
    <source>
        <dbReference type="EMBL" id="GEP43909.1"/>
    </source>
</evidence>
<comment type="caution">
    <text evidence="2">The sequence shown here is derived from an EMBL/GenBank/DDBJ whole genome shotgun (WGS) entry which is preliminary data.</text>
</comment>
<gene>
    <name evidence="2" type="ORF">BGE01nite_32000</name>
</gene>
<dbReference type="SUPFAM" id="SSF141072">
    <property type="entry name" value="CalX-like"/>
    <property type="match status" value="1"/>
</dbReference>
<dbReference type="EMBL" id="BKAG01000022">
    <property type="protein sequence ID" value="GEP43909.1"/>
    <property type="molecule type" value="Genomic_DNA"/>
</dbReference>
<dbReference type="Pfam" id="PF17957">
    <property type="entry name" value="Big_7"/>
    <property type="match status" value="1"/>
</dbReference>